<dbReference type="OrthoDB" id="1651011at2759"/>
<feature type="region of interest" description="Disordered" evidence="1">
    <location>
        <begin position="200"/>
        <end position="230"/>
    </location>
</feature>
<gene>
    <name evidence="2" type="ORF">Acr_16g0010390</name>
</gene>
<dbReference type="AlphaFoldDB" id="A0A7J0G0F1"/>
<protein>
    <submittedName>
        <fullName evidence="2">Uncharacterized protein</fullName>
    </submittedName>
</protein>
<dbReference type="PANTHER" id="PTHR47592:SF27">
    <property type="entry name" value="OS08G0421700 PROTEIN"/>
    <property type="match status" value="1"/>
</dbReference>
<reference evidence="2 3" key="1">
    <citation type="submission" date="2019-07" db="EMBL/GenBank/DDBJ databases">
        <title>De Novo Assembly of kiwifruit Actinidia rufa.</title>
        <authorList>
            <person name="Sugita-Konishi S."/>
            <person name="Sato K."/>
            <person name="Mori E."/>
            <person name="Abe Y."/>
            <person name="Kisaki G."/>
            <person name="Hamano K."/>
            <person name="Suezawa K."/>
            <person name="Otani M."/>
            <person name="Fukuda T."/>
            <person name="Manabe T."/>
            <person name="Gomi K."/>
            <person name="Tabuchi M."/>
            <person name="Akimitsu K."/>
            <person name="Kataoka I."/>
        </authorList>
    </citation>
    <scope>NUCLEOTIDE SEQUENCE [LARGE SCALE GENOMIC DNA]</scope>
    <source>
        <strain evidence="3">cv. Fuchu</strain>
    </source>
</reference>
<evidence type="ECO:0000313" key="2">
    <source>
        <dbReference type="EMBL" id="GFZ04415.1"/>
    </source>
</evidence>
<dbReference type="EMBL" id="BJWL01000016">
    <property type="protein sequence ID" value="GFZ04415.1"/>
    <property type="molecule type" value="Genomic_DNA"/>
</dbReference>
<sequence length="310" mass="34854">MANLNDNVDVTVAVANTQQTGGSTTPAYAHVVPPTVTGHGERPEKFSGLDFKYWQQKMLFYLTTLGLAKYLQEEAPTLSEAEQDPTTVAAMPGAKKFLIGRFLDFKMVDSKKVMAQVQDVQLILHELAAEGMALVEEFQVGVIIEKLPPSWRDFKNYLKHKQKGMSLEDLIVRLRIEEDNRLNDKKGGYHMESKANVVEHSHKNGNQNKKRKLSGPGQSSRGKFKKKQPTRAHLTEVEHVTDDILDLDLCAVVSEINLVGSNPRQWWVDTVLHAMYAVTGNYSLLFKETSNGEQLYMGNNSTWGILQVPR</sequence>
<dbReference type="Proteomes" id="UP000585474">
    <property type="component" value="Unassembled WGS sequence"/>
</dbReference>
<comment type="caution">
    <text evidence="2">The sequence shown here is derived from an EMBL/GenBank/DDBJ whole genome shotgun (WGS) entry which is preliminary data.</text>
</comment>
<name>A0A7J0G0F1_9ERIC</name>
<keyword evidence="3" id="KW-1185">Reference proteome</keyword>
<evidence type="ECO:0000256" key="1">
    <source>
        <dbReference type="SAM" id="MobiDB-lite"/>
    </source>
</evidence>
<accession>A0A7J0G0F1</accession>
<proteinExistence type="predicted"/>
<dbReference type="PANTHER" id="PTHR47592">
    <property type="entry name" value="PBF68 PROTEIN"/>
    <property type="match status" value="1"/>
</dbReference>
<evidence type="ECO:0000313" key="3">
    <source>
        <dbReference type="Proteomes" id="UP000585474"/>
    </source>
</evidence>
<dbReference type="Pfam" id="PF14223">
    <property type="entry name" value="Retrotran_gag_2"/>
    <property type="match status" value="1"/>
</dbReference>
<organism evidence="2 3">
    <name type="scientific">Actinidia rufa</name>
    <dbReference type="NCBI Taxonomy" id="165716"/>
    <lineage>
        <taxon>Eukaryota</taxon>
        <taxon>Viridiplantae</taxon>
        <taxon>Streptophyta</taxon>
        <taxon>Embryophyta</taxon>
        <taxon>Tracheophyta</taxon>
        <taxon>Spermatophyta</taxon>
        <taxon>Magnoliopsida</taxon>
        <taxon>eudicotyledons</taxon>
        <taxon>Gunneridae</taxon>
        <taxon>Pentapetalae</taxon>
        <taxon>asterids</taxon>
        <taxon>Ericales</taxon>
        <taxon>Actinidiaceae</taxon>
        <taxon>Actinidia</taxon>
    </lineage>
</organism>